<dbReference type="InterPro" id="IPR036388">
    <property type="entry name" value="WH-like_DNA-bd_sf"/>
</dbReference>
<dbReference type="GO" id="GO:0003677">
    <property type="term" value="F:DNA binding"/>
    <property type="evidence" value="ECO:0007669"/>
    <property type="project" value="UniProtKB-KW"/>
</dbReference>
<dbReference type="RefSeq" id="WP_146646306.1">
    <property type="nucleotide sequence ID" value="NZ_CP012333.1"/>
</dbReference>
<organism evidence="2 3">
    <name type="scientific">Labilithrix luteola</name>
    <dbReference type="NCBI Taxonomy" id="1391654"/>
    <lineage>
        <taxon>Bacteria</taxon>
        <taxon>Pseudomonadati</taxon>
        <taxon>Myxococcota</taxon>
        <taxon>Polyangia</taxon>
        <taxon>Polyangiales</taxon>
        <taxon>Labilitrichaceae</taxon>
        <taxon>Labilithrix</taxon>
    </lineage>
</organism>
<dbReference type="Gene3D" id="1.10.10.10">
    <property type="entry name" value="Winged helix-like DNA-binding domain superfamily/Winged helix DNA-binding domain"/>
    <property type="match status" value="1"/>
</dbReference>
<dbReference type="AlphaFoldDB" id="A0A0K1PMK5"/>
<dbReference type="InterPro" id="IPR013324">
    <property type="entry name" value="RNA_pol_sigma_r3/r4-like"/>
</dbReference>
<evidence type="ECO:0000313" key="3">
    <source>
        <dbReference type="Proteomes" id="UP000064967"/>
    </source>
</evidence>
<keyword evidence="3" id="KW-1185">Reference proteome</keyword>
<dbReference type="GO" id="GO:0016987">
    <property type="term" value="F:sigma factor activity"/>
    <property type="evidence" value="ECO:0007669"/>
    <property type="project" value="InterPro"/>
</dbReference>
<evidence type="ECO:0000259" key="1">
    <source>
        <dbReference type="Pfam" id="PF08281"/>
    </source>
</evidence>
<dbReference type="SUPFAM" id="SSF88659">
    <property type="entry name" value="Sigma3 and sigma4 domains of RNA polymerase sigma factors"/>
    <property type="match status" value="1"/>
</dbReference>
<dbReference type="Gene3D" id="1.10.1740.10">
    <property type="match status" value="1"/>
</dbReference>
<evidence type="ECO:0000313" key="2">
    <source>
        <dbReference type="EMBL" id="AKU94753.1"/>
    </source>
</evidence>
<dbReference type="InterPro" id="IPR011745">
    <property type="entry name" value="RNA_pol_sigma70_MYXXA"/>
</dbReference>
<gene>
    <name evidence="2" type="ORF">AKJ09_01417</name>
</gene>
<dbReference type="Pfam" id="PF08281">
    <property type="entry name" value="Sigma70_r4_2"/>
    <property type="match status" value="1"/>
</dbReference>
<reference evidence="2 3" key="1">
    <citation type="submission" date="2015-08" db="EMBL/GenBank/DDBJ databases">
        <authorList>
            <person name="Babu N.S."/>
            <person name="Beckwith C.J."/>
            <person name="Beseler K.G."/>
            <person name="Brison A."/>
            <person name="Carone J.V."/>
            <person name="Caskin T.P."/>
            <person name="Diamond M."/>
            <person name="Durham M.E."/>
            <person name="Foxe J.M."/>
            <person name="Go M."/>
            <person name="Henderson B.A."/>
            <person name="Jones I.B."/>
            <person name="McGettigan J.A."/>
            <person name="Micheletti S.J."/>
            <person name="Nasrallah M.E."/>
            <person name="Ortiz D."/>
            <person name="Piller C.R."/>
            <person name="Privatt S.R."/>
            <person name="Schneider S.L."/>
            <person name="Sharp S."/>
            <person name="Smith T.C."/>
            <person name="Stanton J.D."/>
            <person name="Ullery H.E."/>
            <person name="Wilson R.J."/>
            <person name="Serrano M.G."/>
            <person name="Buck G."/>
            <person name="Lee V."/>
            <person name="Wang Y."/>
            <person name="Carvalho R."/>
            <person name="Voegtly L."/>
            <person name="Shi R."/>
            <person name="Duckworth R."/>
            <person name="Johnson A."/>
            <person name="Loviza R."/>
            <person name="Walstead R."/>
            <person name="Shah Z."/>
            <person name="Kiflezghi M."/>
            <person name="Wade K."/>
            <person name="Ball S.L."/>
            <person name="Bradley K.W."/>
            <person name="Asai D.J."/>
            <person name="Bowman C.A."/>
            <person name="Russell D.A."/>
            <person name="Pope W.H."/>
            <person name="Jacobs-Sera D."/>
            <person name="Hendrix R.W."/>
            <person name="Hatfull G.F."/>
        </authorList>
    </citation>
    <scope>NUCLEOTIDE SEQUENCE [LARGE SCALE GENOMIC DNA]</scope>
    <source>
        <strain evidence="2 3">DSM 27648</strain>
    </source>
</reference>
<accession>A0A0K1PMK5</accession>
<dbReference type="GO" id="GO:0006352">
    <property type="term" value="P:DNA-templated transcription initiation"/>
    <property type="evidence" value="ECO:0007669"/>
    <property type="project" value="InterPro"/>
</dbReference>
<dbReference type="Proteomes" id="UP000064967">
    <property type="component" value="Chromosome"/>
</dbReference>
<proteinExistence type="predicted"/>
<keyword evidence="2" id="KW-0238">DNA-binding</keyword>
<dbReference type="KEGG" id="llu:AKJ09_01417"/>
<dbReference type="InterPro" id="IPR013249">
    <property type="entry name" value="RNA_pol_sigma70_r4_t2"/>
</dbReference>
<sequence>MSAHPLADELGRALSRERLATLPSGSELEPLLAARLTEARAALPDVHVPDVSFLRVVAEHLPTECVLESLERLCAPDLLVAIGCLSGDRAALAVFDTAYVVPVASQVARSHRHSDSSELGQLVRQRVLVSPDGQPPKLAQYTGRAPLTAWLRMVATRIAITMERRAKPLGTERSIESDDAIADMISNDVELAHIRSEYGAAFKTAFHEALGSLEAQDRTVLRMSVLDGLSIDEIASLYQVHRATAARWLVAIREQLFKGTRQRLADRLQLANADFESLVGVLMSRLDVSLQRVLDELGPDRTK</sequence>
<dbReference type="NCBIfam" id="TIGR03001">
    <property type="entry name" value="Sig-70_gmx1"/>
    <property type="match status" value="1"/>
</dbReference>
<dbReference type="EMBL" id="CP012333">
    <property type="protein sequence ID" value="AKU94753.1"/>
    <property type="molecule type" value="Genomic_DNA"/>
</dbReference>
<name>A0A0K1PMK5_9BACT</name>
<feature type="domain" description="RNA polymerase sigma factor 70 region 4 type 2" evidence="1">
    <location>
        <begin position="205"/>
        <end position="256"/>
    </location>
</feature>
<protein>
    <submittedName>
        <fullName evidence="2">Putative DNA-binding regulatory protein</fullName>
    </submittedName>
</protein>
<dbReference type="STRING" id="1391654.AKJ09_01417"/>
<dbReference type="OrthoDB" id="5381466at2"/>